<dbReference type="Proteomes" id="UP000299102">
    <property type="component" value="Unassembled WGS sequence"/>
</dbReference>
<sequence>MAATEPKPLILRCQKPMQAVKHKSFEQPDDVNQKRIGLLTFCVPGILPHLRNVDDTPSHPTLKQVSNLKFVTAKPIYHDHGSSWQLCNGGH</sequence>
<accession>A0A4C1YE19</accession>
<evidence type="ECO:0000313" key="1">
    <source>
        <dbReference type="EMBL" id="GBP74631.1"/>
    </source>
</evidence>
<comment type="caution">
    <text evidence="1">The sequence shown here is derived from an EMBL/GenBank/DDBJ whole genome shotgun (WGS) entry which is preliminary data.</text>
</comment>
<gene>
    <name evidence="1" type="ORF">EVAR_90769_1</name>
</gene>
<keyword evidence="2" id="KW-1185">Reference proteome</keyword>
<proteinExistence type="predicted"/>
<reference evidence="1 2" key="1">
    <citation type="journal article" date="2019" name="Commun. Biol.">
        <title>The bagworm genome reveals a unique fibroin gene that provides high tensile strength.</title>
        <authorList>
            <person name="Kono N."/>
            <person name="Nakamura H."/>
            <person name="Ohtoshi R."/>
            <person name="Tomita M."/>
            <person name="Numata K."/>
            <person name="Arakawa K."/>
        </authorList>
    </citation>
    <scope>NUCLEOTIDE SEQUENCE [LARGE SCALE GENOMIC DNA]</scope>
</reference>
<evidence type="ECO:0000313" key="2">
    <source>
        <dbReference type="Proteomes" id="UP000299102"/>
    </source>
</evidence>
<dbReference type="EMBL" id="BGZK01001216">
    <property type="protein sequence ID" value="GBP74631.1"/>
    <property type="molecule type" value="Genomic_DNA"/>
</dbReference>
<dbReference type="AlphaFoldDB" id="A0A4C1YE19"/>
<protein>
    <submittedName>
        <fullName evidence="1">Uncharacterized protein</fullName>
    </submittedName>
</protein>
<name>A0A4C1YE19_EUMVA</name>
<organism evidence="1 2">
    <name type="scientific">Eumeta variegata</name>
    <name type="common">Bagworm moth</name>
    <name type="synonym">Eumeta japonica</name>
    <dbReference type="NCBI Taxonomy" id="151549"/>
    <lineage>
        <taxon>Eukaryota</taxon>
        <taxon>Metazoa</taxon>
        <taxon>Ecdysozoa</taxon>
        <taxon>Arthropoda</taxon>
        <taxon>Hexapoda</taxon>
        <taxon>Insecta</taxon>
        <taxon>Pterygota</taxon>
        <taxon>Neoptera</taxon>
        <taxon>Endopterygota</taxon>
        <taxon>Lepidoptera</taxon>
        <taxon>Glossata</taxon>
        <taxon>Ditrysia</taxon>
        <taxon>Tineoidea</taxon>
        <taxon>Psychidae</taxon>
        <taxon>Oiketicinae</taxon>
        <taxon>Eumeta</taxon>
    </lineage>
</organism>